<dbReference type="AlphaFoldDB" id="A0A1W1H910"/>
<dbReference type="InterPro" id="IPR012338">
    <property type="entry name" value="Beta-lactam/transpept-like"/>
</dbReference>
<organism evidence="2 3">
    <name type="scientific">Desulfamplus magnetovallimortis</name>
    <dbReference type="NCBI Taxonomy" id="1246637"/>
    <lineage>
        <taxon>Bacteria</taxon>
        <taxon>Pseudomonadati</taxon>
        <taxon>Thermodesulfobacteriota</taxon>
        <taxon>Desulfobacteria</taxon>
        <taxon>Desulfobacterales</taxon>
        <taxon>Desulfobacteraceae</taxon>
        <taxon>Desulfamplus</taxon>
    </lineage>
</organism>
<evidence type="ECO:0000313" key="2">
    <source>
        <dbReference type="EMBL" id="SLM28961.1"/>
    </source>
</evidence>
<name>A0A1W1H910_9BACT</name>
<evidence type="ECO:0000313" key="3">
    <source>
        <dbReference type="Proteomes" id="UP000191931"/>
    </source>
</evidence>
<dbReference type="STRING" id="1246637.MTBBW1_1650003"/>
<dbReference type="Proteomes" id="UP000191931">
    <property type="component" value="Unassembled WGS sequence"/>
</dbReference>
<gene>
    <name evidence="2" type="ORF">MTBBW1_1650003</name>
</gene>
<dbReference type="Gene3D" id="3.40.710.10">
    <property type="entry name" value="DD-peptidase/beta-lactamase superfamily"/>
    <property type="match status" value="1"/>
</dbReference>
<accession>A0A1W1H910</accession>
<dbReference type="EMBL" id="FWEV01000074">
    <property type="protein sequence ID" value="SLM28961.1"/>
    <property type="molecule type" value="Genomic_DNA"/>
</dbReference>
<feature type="domain" description="Beta-lactamase-related" evidence="1">
    <location>
        <begin position="51"/>
        <end position="96"/>
    </location>
</feature>
<keyword evidence="3" id="KW-1185">Reference proteome</keyword>
<dbReference type="SUPFAM" id="SSF56601">
    <property type="entry name" value="beta-lactamase/transpeptidase-like"/>
    <property type="match status" value="1"/>
</dbReference>
<dbReference type="InterPro" id="IPR001466">
    <property type="entry name" value="Beta-lactam-related"/>
</dbReference>
<reference evidence="2 3" key="1">
    <citation type="submission" date="2017-03" db="EMBL/GenBank/DDBJ databases">
        <authorList>
            <person name="Afonso C.L."/>
            <person name="Miller P.J."/>
            <person name="Scott M.A."/>
            <person name="Spackman E."/>
            <person name="Goraichik I."/>
            <person name="Dimitrov K.M."/>
            <person name="Suarez D.L."/>
            <person name="Swayne D.E."/>
        </authorList>
    </citation>
    <scope>NUCLEOTIDE SEQUENCE [LARGE SCALE GENOMIC DNA]</scope>
    <source>
        <strain evidence="2">PRJEB14757</strain>
    </source>
</reference>
<dbReference type="Pfam" id="PF00144">
    <property type="entry name" value="Beta-lactamase"/>
    <property type="match status" value="1"/>
</dbReference>
<evidence type="ECO:0000259" key="1">
    <source>
        <dbReference type="Pfam" id="PF00144"/>
    </source>
</evidence>
<sequence>MISQLCYYGKSYNWMKCSEFIVKPDVINSFVARCAAGEMVAGFDTPSPSGSSSGQYFSPESLGHLGFTGTSFWMDIQKELIVVLLTNRVHPSRKNDKIRQFRPMIHDLIVKNCL</sequence>
<proteinExistence type="predicted"/>
<protein>
    <recommendedName>
        <fullName evidence="1">Beta-lactamase-related domain-containing protein</fullName>
    </recommendedName>
</protein>